<protein>
    <submittedName>
        <fullName evidence="4">LysM peptidoglycan-binding domain-containing protein</fullName>
    </submittedName>
</protein>
<dbReference type="PANTHER" id="PTHR33734">
    <property type="entry name" value="LYSM DOMAIN-CONTAINING GPI-ANCHORED PROTEIN 2"/>
    <property type="match status" value="1"/>
</dbReference>
<dbReference type="PROSITE" id="PS51257">
    <property type="entry name" value="PROKAR_LIPOPROTEIN"/>
    <property type="match status" value="1"/>
</dbReference>
<dbReference type="Proteomes" id="UP000598633">
    <property type="component" value="Unassembled WGS sequence"/>
</dbReference>
<dbReference type="InterPro" id="IPR018392">
    <property type="entry name" value="LysM"/>
</dbReference>
<gene>
    <name evidence="4" type="ORF">IFJ97_04005</name>
</gene>
<dbReference type="CDD" id="cd16894">
    <property type="entry name" value="MltD-like"/>
    <property type="match status" value="1"/>
</dbReference>
<dbReference type="CDD" id="cd00118">
    <property type="entry name" value="LysM"/>
    <property type="match status" value="4"/>
</dbReference>
<evidence type="ECO:0000313" key="5">
    <source>
        <dbReference type="Proteomes" id="UP000598633"/>
    </source>
</evidence>
<evidence type="ECO:0000259" key="3">
    <source>
        <dbReference type="PROSITE" id="PS51782"/>
    </source>
</evidence>
<feature type="domain" description="LysM" evidence="3">
    <location>
        <begin position="485"/>
        <end position="529"/>
    </location>
</feature>
<dbReference type="PROSITE" id="PS51782">
    <property type="entry name" value="LYSM"/>
    <property type="match status" value="4"/>
</dbReference>
<feature type="domain" description="LysM" evidence="3">
    <location>
        <begin position="421"/>
        <end position="464"/>
    </location>
</feature>
<feature type="coiled-coil region" evidence="1">
    <location>
        <begin position="104"/>
        <end position="131"/>
    </location>
</feature>
<evidence type="ECO:0000256" key="2">
    <source>
        <dbReference type="SAM" id="MobiDB-lite"/>
    </source>
</evidence>
<feature type="compositionally biased region" description="Polar residues" evidence="2">
    <location>
        <begin position="533"/>
        <end position="542"/>
    </location>
</feature>
<feature type="domain" description="LysM" evidence="3">
    <location>
        <begin position="610"/>
        <end position="653"/>
    </location>
</feature>
<sequence length="660" mass="73091">MTRSARRPSWRSLIVAAPVLFLVSCTSTQEPSRKLGSSETNSPKTYRLWEESTRDFADDLMEEAQRLQGEGRGDEAIAMADEALCVVLETPTGYSPEGRYLEYLAELIDEANEIESTRQLLDDEIDDAEEYVQLPPIDLLVDDLVIDEALIDSLLPPSDFPLVLNSTVEQFLEAMVASGEYHRRIETGLGRAGTYLPMIRPRFARAGLPEDLSYLPLIESAFSVKAYSRARALGMWQFISSTGRHYGLDVGSLVDERRDPELSTDAAVAYFSDLFDQFDDWYLALAAYNSGSGNVRRAIRRSGSRDFWILRQYLPRETRNYVPAFIASVIVAKQPEKYGFSPPVDKPWNFETIEVPDALDLQFLSKESGIALDELRDLNPAIRRDLTPARSTTTLRLPPGTTASAEAALNSTPRDQWAPRMIHTVRSGDSLYSIARKYGSSVSAIRQANALRGSLIRPGQNLIVPRFGTEMRTVSKQPDRRADGGVYIVQRNDTLWDIASGFSVSVDSLCAANGLSRRDLIRPGQRLNIPDGASTSTAQARQQPLKASGTRYTVRAGDTLSDIASAYNVSVSSLKRANGLRSSRIYPGKELLIPAAVEKSSPKRAAVGPGTYRVQKGDTLYDIARRFGVSISELRRANGLRTSRIYPGDVLRIPTSQAKS</sequence>
<name>A0A8J6Y6K9_9BACT</name>
<evidence type="ECO:0000313" key="4">
    <source>
        <dbReference type="EMBL" id="MBD3870504.1"/>
    </source>
</evidence>
<reference evidence="4 5" key="1">
    <citation type="submission" date="2020-08" db="EMBL/GenBank/DDBJ databases">
        <title>Acidobacteriota in marine sediments use diverse sulfur dissimilation pathways.</title>
        <authorList>
            <person name="Wasmund K."/>
        </authorList>
    </citation>
    <scope>NUCLEOTIDE SEQUENCE [LARGE SCALE GENOMIC DNA]</scope>
    <source>
        <strain evidence="4">MAG AM3-A</strain>
    </source>
</reference>
<dbReference type="EMBL" id="JACXWA010000064">
    <property type="protein sequence ID" value="MBD3870504.1"/>
    <property type="molecule type" value="Genomic_DNA"/>
</dbReference>
<dbReference type="InterPro" id="IPR036779">
    <property type="entry name" value="LysM_dom_sf"/>
</dbReference>
<proteinExistence type="predicted"/>
<dbReference type="GO" id="GO:0008932">
    <property type="term" value="F:lytic endotransglycosylase activity"/>
    <property type="evidence" value="ECO:0007669"/>
    <property type="project" value="TreeGrafter"/>
</dbReference>
<accession>A0A8J6Y6K9</accession>
<dbReference type="Pfam" id="PF01464">
    <property type="entry name" value="SLT"/>
    <property type="match status" value="1"/>
</dbReference>
<dbReference type="InterPro" id="IPR008258">
    <property type="entry name" value="Transglycosylase_SLT_dom_1"/>
</dbReference>
<feature type="domain" description="LysM" evidence="3">
    <location>
        <begin position="550"/>
        <end position="593"/>
    </location>
</feature>
<feature type="region of interest" description="Disordered" evidence="2">
    <location>
        <begin position="390"/>
        <end position="412"/>
    </location>
</feature>
<dbReference type="InterPro" id="IPR023346">
    <property type="entry name" value="Lysozyme-like_dom_sf"/>
</dbReference>
<keyword evidence="1" id="KW-0175">Coiled coil</keyword>
<dbReference type="Gene3D" id="3.10.350.10">
    <property type="entry name" value="LysM domain"/>
    <property type="match status" value="4"/>
</dbReference>
<evidence type="ECO:0000256" key="1">
    <source>
        <dbReference type="SAM" id="Coils"/>
    </source>
</evidence>
<dbReference type="AlphaFoldDB" id="A0A8J6Y6K9"/>
<dbReference type="SUPFAM" id="SSF53955">
    <property type="entry name" value="Lysozyme-like"/>
    <property type="match status" value="1"/>
</dbReference>
<dbReference type="PANTHER" id="PTHR33734:SF22">
    <property type="entry name" value="MEMBRANE-BOUND LYTIC MUREIN TRANSGLYCOSYLASE D"/>
    <property type="match status" value="1"/>
</dbReference>
<dbReference type="SUPFAM" id="SSF54106">
    <property type="entry name" value="LysM domain"/>
    <property type="match status" value="4"/>
</dbReference>
<comment type="caution">
    <text evidence="4">The sequence shown here is derived from an EMBL/GenBank/DDBJ whole genome shotgun (WGS) entry which is preliminary data.</text>
</comment>
<dbReference type="SMART" id="SM00257">
    <property type="entry name" value="LysM"/>
    <property type="match status" value="4"/>
</dbReference>
<feature type="region of interest" description="Disordered" evidence="2">
    <location>
        <begin position="526"/>
        <end position="549"/>
    </location>
</feature>
<dbReference type="Pfam" id="PF01476">
    <property type="entry name" value="LysM"/>
    <property type="match status" value="4"/>
</dbReference>
<organism evidence="4 5">
    <name type="scientific">Candidatus Sulfomarinibacter kjeldsenii</name>
    <dbReference type="NCBI Taxonomy" id="2885994"/>
    <lineage>
        <taxon>Bacteria</taxon>
        <taxon>Pseudomonadati</taxon>
        <taxon>Acidobacteriota</taxon>
        <taxon>Thermoanaerobaculia</taxon>
        <taxon>Thermoanaerobaculales</taxon>
        <taxon>Candidatus Sulfomarinibacteraceae</taxon>
        <taxon>Candidatus Sulfomarinibacter</taxon>
    </lineage>
</organism>
<dbReference type="Gene3D" id="1.10.530.10">
    <property type="match status" value="1"/>
</dbReference>